<gene>
    <name evidence="2" type="ORF">UK23_44035</name>
</gene>
<keyword evidence="1" id="KW-0812">Transmembrane</keyword>
<evidence type="ECO:0000313" key="3">
    <source>
        <dbReference type="Proteomes" id="UP000033393"/>
    </source>
</evidence>
<accession>A0A0F0GC41</accession>
<reference evidence="2 3" key="1">
    <citation type="submission" date="2015-02" db="EMBL/GenBank/DDBJ databases">
        <authorList>
            <person name="Ju K.-S."/>
            <person name="Doroghazi J.R."/>
            <person name="Metcalf W."/>
        </authorList>
    </citation>
    <scope>NUCLEOTIDE SEQUENCE [LARGE SCALE GENOMIC DNA]</scope>
    <source>
        <strain evidence="2 3">NRRL B-16140</strain>
    </source>
</reference>
<organism evidence="2 3">
    <name type="scientific">Lentzea aerocolonigenes</name>
    <name type="common">Lechevalieria aerocolonigenes</name>
    <name type="synonym">Saccharothrix aerocolonigenes</name>
    <dbReference type="NCBI Taxonomy" id="68170"/>
    <lineage>
        <taxon>Bacteria</taxon>
        <taxon>Bacillati</taxon>
        <taxon>Actinomycetota</taxon>
        <taxon>Actinomycetes</taxon>
        <taxon>Pseudonocardiales</taxon>
        <taxon>Pseudonocardiaceae</taxon>
        <taxon>Lentzea</taxon>
    </lineage>
</organism>
<feature type="transmembrane region" description="Helical" evidence="1">
    <location>
        <begin position="31"/>
        <end position="49"/>
    </location>
</feature>
<dbReference type="Proteomes" id="UP000033393">
    <property type="component" value="Unassembled WGS sequence"/>
</dbReference>
<keyword evidence="1" id="KW-1133">Transmembrane helix</keyword>
<dbReference type="PATRIC" id="fig|68170.10.peg.2035"/>
<keyword evidence="1" id="KW-0472">Membrane</keyword>
<sequence>MIMAQNGMWGYYGAVPAARAAQPPGSRWNGFALMGAAIGSLVLAIVVYTRRRKATAGERE</sequence>
<keyword evidence="3" id="KW-1185">Reference proteome</keyword>
<name>A0A0F0GC41_LENAE</name>
<evidence type="ECO:0000313" key="2">
    <source>
        <dbReference type="EMBL" id="KJK34147.1"/>
    </source>
</evidence>
<protein>
    <submittedName>
        <fullName evidence="2">Uncharacterized protein</fullName>
    </submittedName>
</protein>
<comment type="caution">
    <text evidence="2">The sequence shown here is derived from an EMBL/GenBank/DDBJ whole genome shotgun (WGS) entry which is preliminary data.</text>
</comment>
<dbReference type="EMBL" id="JYJG01000472">
    <property type="protein sequence ID" value="KJK34147.1"/>
    <property type="molecule type" value="Genomic_DNA"/>
</dbReference>
<dbReference type="AlphaFoldDB" id="A0A0F0GC41"/>
<proteinExistence type="predicted"/>
<evidence type="ECO:0000256" key="1">
    <source>
        <dbReference type="SAM" id="Phobius"/>
    </source>
</evidence>